<dbReference type="AlphaFoldDB" id="A0A3E2TAZ0"/>
<accession>A0A3E2TAZ0</accession>
<sequence>MTMIDRDELLKHEVMIITKGNAAFHGVPSSLIETAPVIDLKNLQPVWRDPETDPPKVETEVLVLYRYNGYMGITTAHYEDGNVFSEDSKWNWEDLPDWGTYDEERDDYRIPEGWWEYRHFNPDDVYNNKIDCPVVGWMPLPTEEITK</sequence>
<evidence type="ECO:0008006" key="3">
    <source>
        <dbReference type="Google" id="ProtNLM"/>
    </source>
</evidence>
<proteinExistence type="predicted"/>
<protein>
    <recommendedName>
        <fullName evidence="3">DUF551 domain-containing protein</fullName>
    </recommendedName>
</protein>
<reference evidence="1 2" key="1">
    <citation type="submission" date="2018-08" db="EMBL/GenBank/DDBJ databases">
        <title>A genome reference for cultivated species of the human gut microbiota.</title>
        <authorList>
            <person name="Zou Y."/>
            <person name="Xue W."/>
            <person name="Luo G."/>
        </authorList>
    </citation>
    <scope>NUCLEOTIDE SEQUENCE [LARGE SCALE GENOMIC DNA]</scope>
    <source>
        <strain evidence="1 2">AF36-11AT</strain>
    </source>
</reference>
<comment type="caution">
    <text evidence="1">The sequence shown here is derived from an EMBL/GenBank/DDBJ whole genome shotgun (WGS) entry which is preliminary data.</text>
</comment>
<evidence type="ECO:0000313" key="1">
    <source>
        <dbReference type="EMBL" id="RGB71846.1"/>
    </source>
</evidence>
<dbReference type="RefSeq" id="WP_117505056.1">
    <property type="nucleotide sequence ID" value="NZ_QVEQ01000003.1"/>
</dbReference>
<dbReference type="EMBL" id="QVEQ01000003">
    <property type="protein sequence ID" value="RGB71846.1"/>
    <property type="molecule type" value="Genomic_DNA"/>
</dbReference>
<gene>
    <name evidence="1" type="ORF">DWZ89_04915</name>
</gene>
<organism evidence="1 2">
    <name type="scientific">Faecalibacterium prausnitzii</name>
    <dbReference type="NCBI Taxonomy" id="853"/>
    <lineage>
        <taxon>Bacteria</taxon>
        <taxon>Bacillati</taxon>
        <taxon>Bacillota</taxon>
        <taxon>Clostridia</taxon>
        <taxon>Eubacteriales</taxon>
        <taxon>Oscillospiraceae</taxon>
        <taxon>Faecalibacterium</taxon>
    </lineage>
</organism>
<name>A0A3E2TAZ0_9FIRM</name>
<dbReference type="Proteomes" id="UP000261140">
    <property type="component" value="Unassembled WGS sequence"/>
</dbReference>
<evidence type="ECO:0000313" key="2">
    <source>
        <dbReference type="Proteomes" id="UP000261140"/>
    </source>
</evidence>